<sequence length="72" mass="7903">MRLALGRSMDGIHVCGAARTGTRMDRRTSGHVNQVRFALFVSPAEAFSQGGSLCLNGGFSKQGREQDRWKAY</sequence>
<comment type="caution">
    <text evidence="1">The sequence shown here is derived from an EMBL/GenBank/DDBJ whole genome shotgun (WGS) entry which is preliminary data.</text>
</comment>
<dbReference type="EMBL" id="QYZD01000003">
    <property type="protein sequence ID" value="RJG25684.1"/>
    <property type="molecule type" value="Genomic_DNA"/>
</dbReference>
<organism evidence="1 2">
    <name type="scientific">Paenibacillus thiaminolyticus</name>
    <name type="common">Bacillus thiaminolyticus</name>
    <dbReference type="NCBI Taxonomy" id="49283"/>
    <lineage>
        <taxon>Bacteria</taxon>
        <taxon>Bacillati</taxon>
        <taxon>Bacillota</taxon>
        <taxon>Bacilli</taxon>
        <taxon>Bacillales</taxon>
        <taxon>Paenibacillaceae</taxon>
        <taxon>Paenibacillus</taxon>
    </lineage>
</organism>
<evidence type="ECO:0000313" key="2">
    <source>
        <dbReference type="Proteomes" id="UP000266177"/>
    </source>
</evidence>
<proteinExistence type="predicted"/>
<evidence type="ECO:0000313" key="1">
    <source>
        <dbReference type="EMBL" id="RJG25684.1"/>
    </source>
</evidence>
<gene>
    <name evidence="1" type="ORF">DQX05_06305</name>
</gene>
<dbReference type="Proteomes" id="UP000266177">
    <property type="component" value="Unassembled WGS sequence"/>
</dbReference>
<protein>
    <submittedName>
        <fullName evidence="1">Uncharacterized protein</fullName>
    </submittedName>
</protein>
<reference evidence="1 2" key="1">
    <citation type="submission" date="2018-09" db="EMBL/GenBank/DDBJ databases">
        <title>Paenibacillus SK2017-BO5.</title>
        <authorList>
            <person name="Piskunova J.V."/>
            <person name="Dubiley S.A."/>
            <person name="Severinov K.V."/>
        </authorList>
    </citation>
    <scope>NUCLEOTIDE SEQUENCE [LARGE SCALE GENOMIC DNA]</scope>
    <source>
        <strain evidence="1 2">BO5</strain>
    </source>
</reference>
<accession>A0A3A3GL35</accession>
<dbReference type="AlphaFoldDB" id="A0A3A3GL35"/>
<name>A0A3A3GL35_PANTH</name>